<dbReference type="STRING" id="520764.AN618_22950"/>
<keyword evidence="1" id="KW-0812">Transmembrane</keyword>
<keyword evidence="1" id="KW-1133">Transmembrane helix</keyword>
<evidence type="ECO:0000256" key="1">
    <source>
        <dbReference type="SAM" id="Phobius"/>
    </source>
</evidence>
<accession>A0A140L1P0</accession>
<proteinExistence type="predicted"/>
<organism evidence="2 3">
    <name type="scientific">Fervidicola ferrireducens</name>
    <dbReference type="NCBI Taxonomy" id="520764"/>
    <lineage>
        <taxon>Bacteria</taxon>
        <taxon>Bacillati</taxon>
        <taxon>Bacillota</taxon>
        <taxon>Clostridia</taxon>
        <taxon>Thermosediminibacterales</taxon>
        <taxon>Thermosediminibacteraceae</taxon>
        <taxon>Fervidicola</taxon>
    </lineage>
</organism>
<evidence type="ECO:0000313" key="2">
    <source>
        <dbReference type="EMBL" id="KXG74465.1"/>
    </source>
</evidence>
<comment type="caution">
    <text evidence="2">The sequence shown here is derived from an EMBL/GenBank/DDBJ whole genome shotgun (WGS) entry which is preliminary data.</text>
</comment>
<name>A0A140L1P0_9FIRM</name>
<reference evidence="2 3" key="1">
    <citation type="submission" date="2015-12" db="EMBL/GenBank/DDBJ databases">
        <title>Draft genome sequnece of Fervidicola ferrireducens strain Y170.</title>
        <authorList>
            <person name="Patel B.K."/>
        </authorList>
    </citation>
    <scope>NUCLEOTIDE SEQUENCE [LARGE SCALE GENOMIC DNA]</scope>
    <source>
        <strain evidence="2 3">Y170</strain>
    </source>
</reference>
<dbReference type="EMBL" id="LOED01000048">
    <property type="protein sequence ID" value="KXG74465.1"/>
    <property type="molecule type" value="Genomic_DNA"/>
</dbReference>
<protein>
    <submittedName>
        <fullName evidence="2">Uncharacterized protein</fullName>
    </submittedName>
</protein>
<sequence>MNKNFFIIMLIVISILLGFFAYNQRQENIKYENLFSDKLYTTMYLLSSSILSNNEILQSGFSKKYFTESEVDQLIYNYANIINYSQEANYFVRTLGRAKSSQINDYTAYIAERIQYYLLNIKRHANGNYSVSLNEDNTELFQYAKEVSELWTSVINNTIEGKSPEELGNIHDNYWVETMLELSRHSKNQSHHFRNF</sequence>
<feature type="transmembrane region" description="Helical" evidence="1">
    <location>
        <begin position="6"/>
        <end position="22"/>
    </location>
</feature>
<keyword evidence="3" id="KW-1185">Reference proteome</keyword>
<keyword evidence="1" id="KW-0472">Membrane</keyword>
<evidence type="ECO:0000313" key="3">
    <source>
        <dbReference type="Proteomes" id="UP000070427"/>
    </source>
</evidence>
<gene>
    <name evidence="2" type="ORF">AN618_22950</name>
</gene>
<dbReference type="Proteomes" id="UP000070427">
    <property type="component" value="Unassembled WGS sequence"/>
</dbReference>
<dbReference type="AlphaFoldDB" id="A0A140L1P0"/>
<dbReference type="InParanoid" id="A0A140L1P0"/>